<keyword evidence="7" id="KW-1185">Reference proteome</keyword>
<dbReference type="Pfam" id="PF05938">
    <property type="entry name" value="Self-incomp_S1"/>
    <property type="match status" value="1"/>
</dbReference>
<sequence>MTHETPRRPRTIAKLSSTIVDAMDRVLWLVLTFFLCISQNRAEVGPLPNEMAIVNKAQRNLKLRCQSELMDLNDQWLEPDETFRFFFYKYRQGNSYFWCDAYGLEGFDEHFDIFGRSAPTELNMTWTMRYDGLYLNDTTLRTYSWWHWPGSQEFRL</sequence>
<dbReference type="GO" id="GO:0060320">
    <property type="term" value="P:rejection of self pollen"/>
    <property type="evidence" value="ECO:0007669"/>
    <property type="project" value="UniProtKB-KW"/>
</dbReference>
<keyword evidence="4" id="KW-0964">Secreted</keyword>
<dbReference type="Proteomes" id="UP001608902">
    <property type="component" value="Unassembled WGS sequence"/>
</dbReference>
<comment type="subcellular location">
    <subcellularLocation>
        <location evidence="1">Secreted</location>
    </subcellularLocation>
</comment>
<dbReference type="GO" id="GO:0005576">
    <property type="term" value="C:extracellular region"/>
    <property type="evidence" value="ECO:0007669"/>
    <property type="project" value="UniProtKB-SubCell"/>
</dbReference>
<dbReference type="EMBL" id="JBGFUD010000041">
    <property type="protein sequence ID" value="MFH4973461.1"/>
    <property type="molecule type" value="Genomic_DNA"/>
</dbReference>
<proteinExistence type="inferred from homology"/>
<comment type="similarity">
    <text evidence="2">Belongs to the plant self-incompatibility (S1) protein family.</text>
</comment>
<evidence type="ECO:0000256" key="1">
    <source>
        <dbReference type="ARBA" id="ARBA00004613"/>
    </source>
</evidence>
<keyword evidence="5" id="KW-0732">Signal</keyword>
<reference evidence="6 7" key="1">
    <citation type="submission" date="2024-08" db="EMBL/GenBank/DDBJ databases">
        <title>Gnathostoma spinigerum genome.</title>
        <authorList>
            <person name="Gonzalez-Bertolin B."/>
            <person name="Monzon S."/>
            <person name="Zaballos A."/>
            <person name="Jimenez P."/>
            <person name="Dekumyoy P."/>
            <person name="Varona S."/>
            <person name="Cuesta I."/>
            <person name="Sumanam S."/>
            <person name="Adisakwattana P."/>
            <person name="Gasser R.B."/>
            <person name="Hernandez-Gonzalez A."/>
            <person name="Young N.D."/>
            <person name="Perteguer M.J."/>
        </authorList>
    </citation>
    <scope>NUCLEOTIDE SEQUENCE [LARGE SCALE GENOMIC DNA]</scope>
    <source>
        <strain evidence="6">AL3</strain>
        <tissue evidence="6">Liver</tissue>
    </source>
</reference>
<evidence type="ECO:0008006" key="8">
    <source>
        <dbReference type="Google" id="ProtNLM"/>
    </source>
</evidence>
<gene>
    <name evidence="6" type="ORF">AB6A40_000170</name>
</gene>
<evidence type="ECO:0000256" key="3">
    <source>
        <dbReference type="ARBA" id="ARBA00022471"/>
    </source>
</evidence>
<protein>
    <recommendedName>
        <fullName evidence="8">S-protein homolog</fullName>
    </recommendedName>
</protein>
<evidence type="ECO:0000256" key="4">
    <source>
        <dbReference type="ARBA" id="ARBA00022525"/>
    </source>
</evidence>
<evidence type="ECO:0000313" key="7">
    <source>
        <dbReference type="Proteomes" id="UP001608902"/>
    </source>
</evidence>
<dbReference type="InterPro" id="IPR010264">
    <property type="entry name" value="Self-incomp_S1"/>
</dbReference>
<organism evidence="6 7">
    <name type="scientific">Gnathostoma spinigerum</name>
    <dbReference type="NCBI Taxonomy" id="75299"/>
    <lineage>
        <taxon>Eukaryota</taxon>
        <taxon>Metazoa</taxon>
        <taxon>Ecdysozoa</taxon>
        <taxon>Nematoda</taxon>
        <taxon>Chromadorea</taxon>
        <taxon>Rhabditida</taxon>
        <taxon>Spirurina</taxon>
        <taxon>Gnathostomatomorpha</taxon>
        <taxon>Gnathostomatoidea</taxon>
        <taxon>Gnathostomatidae</taxon>
        <taxon>Gnathostoma</taxon>
    </lineage>
</organism>
<comment type="caution">
    <text evidence="6">The sequence shown here is derived from an EMBL/GenBank/DDBJ whole genome shotgun (WGS) entry which is preliminary data.</text>
</comment>
<accession>A0ABD6E2T5</accession>
<name>A0ABD6E2T5_9BILA</name>
<evidence type="ECO:0000256" key="5">
    <source>
        <dbReference type="ARBA" id="ARBA00022729"/>
    </source>
</evidence>
<keyword evidence="3" id="KW-0713">Self-incompatibility</keyword>
<evidence type="ECO:0000313" key="6">
    <source>
        <dbReference type="EMBL" id="MFH4973461.1"/>
    </source>
</evidence>
<dbReference type="AlphaFoldDB" id="A0ABD6E2T5"/>
<evidence type="ECO:0000256" key="2">
    <source>
        <dbReference type="ARBA" id="ARBA00005581"/>
    </source>
</evidence>